<dbReference type="AlphaFoldDB" id="A0A3B7QW56"/>
<dbReference type="Proteomes" id="UP000262802">
    <property type="component" value="Chromosome"/>
</dbReference>
<dbReference type="InterPro" id="IPR002761">
    <property type="entry name" value="Diphthami_syn_dom"/>
</dbReference>
<dbReference type="InterPro" id="IPR030662">
    <property type="entry name" value="DPH6/MJ0570"/>
</dbReference>
<dbReference type="KEGG" id="hyh:D3Y59_01000"/>
<evidence type="ECO:0000259" key="1">
    <source>
        <dbReference type="Pfam" id="PF01902"/>
    </source>
</evidence>
<organism evidence="2 3">
    <name type="scientific">Hymenobacter oligotrophus</name>
    <dbReference type="NCBI Taxonomy" id="2319843"/>
    <lineage>
        <taxon>Bacteria</taxon>
        <taxon>Pseudomonadati</taxon>
        <taxon>Bacteroidota</taxon>
        <taxon>Cytophagia</taxon>
        <taxon>Cytophagales</taxon>
        <taxon>Hymenobacteraceae</taxon>
        <taxon>Hymenobacter</taxon>
    </lineage>
</organism>
<protein>
    <submittedName>
        <fullName evidence="2">Diphthine--ammonia ligase</fullName>
        <ecNumber evidence="2">6.3.1.14</ecNumber>
    </submittedName>
</protein>
<dbReference type="NCBIfam" id="TIGR00290">
    <property type="entry name" value="MJ0570_dom"/>
    <property type="match status" value="1"/>
</dbReference>
<dbReference type="Gene3D" id="3.40.50.620">
    <property type="entry name" value="HUPs"/>
    <property type="match status" value="1"/>
</dbReference>
<reference evidence="2 3" key="1">
    <citation type="submission" date="2018-09" db="EMBL/GenBank/DDBJ databases">
        <title>Hymenobacter medium sp. nov., isolated from R2A medium.</title>
        <authorList>
            <person name="Yingchao G."/>
        </authorList>
    </citation>
    <scope>NUCLEOTIDE SEQUENCE [LARGE SCALE GENOMIC DNA]</scope>
    <source>
        <strain evidence="3">sh-6</strain>
    </source>
</reference>
<dbReference type="GO" id="GO:0017178">
    <property type="term" value="F:diphthine-ammonia ligase activity"/>
    <property type="evidence" value="ECO:0007669"/>
    <property type="project" value="UniProtKB-EC"/>
</dbReference>
<dbReference type="PIRSF" id="PIRSF039123">
    <property type="entry name" value="Diphthamide_synthase"/>
    <property type="match status" value="1"/>
</dbReference>
<dbReference type="CDD" id="cd01994">
    <property type="entry name" value="AANH_PF0828-like"/>
    <property type="match status" value="1"/>
</dbReference>
<evidence type="ECO:0000313" key="2">
    <source>
        <dbReference type="EMBL" id="AYA35755.1"/>
    </source>
</evidence>
<name>A0A3B7QW56_9BACT</name>
<sequence>MTNAVLSWSGGKDSALCLHHALQNPGLRLTHLLTTLNEHYRCVAMHGVRAELLEAQAERIGLPLVPVWLPEMPSMEVYEQRMTDALEHLAAQGVRTTVFGDLHLQDLRAYREQQLARVGWQAEFPIWHKPAAEVMREFIDLGFRAVVVCVNDQHLDQSFCGRELDEHFLRDLPPGVDPCGENGEYHSFVYEAPYFSRPIAVARGEQVHRTYRPAADTENANNDCYRNEPSPFGAGFWYQDLLLAQP</sequence>
<dbReference type="OrthoDB" id="3572539at2"/>
<dbReference type="Pfam" id="PF01902">
    <property type="entry name" value="Diphthami_syn_2"/>
    <property type="match status" value="1"/>
</dbReference>
<dbReference type="EMBL" id="CP032317">
    <property type="protein sequence ID" value="AYA35755.1"/>
    <property type="molecule type" value="Genomic_DNA"/>
</dbReference>
<dbReference type="Gene3D" id="3.90.1490.10">
    <property type="entry name" value="putative n-type atp pyrophosphatase, domain 2"/>
    <property type="match status" value="1"/>
</dbReference>
<keyword evidence="2" id="KW-0436">Ligase</keyword>
<dbReference type="EC" id="6.3.1.14" evidence="2"/>
<evidence type="ECO:0000313" key="3">
    <source>
        <dbReference type="Proteomes" id="UP000262802"/>
    </source>
</evidence>
<keyword evidence="3" id="KW-1185">Reference proteome</keyword>
<accession>A0A3B7QW56</accession>
<dbReference type="InterPro" id="IPR014729">
    <property type="entry name" value="Rossmann-like_a/b/a_fold"/>
</dbReference>
<feature type="domain" description="Diphthamide synthase" evidence="1">
    <location>
        <begin position="4"/>
        <end position="207"/>
    </location>
</feature>
<dbReference type="RefSeq" id="WP_119443346.1">
    <property type="nucleotide sequence ID" value="NZ_CP032317.1"/>
</dbReference>
<proteinExistence type="predicted"/>
<dbReference type="SUPFAM" id="SSF52402">
    <property type="entry name" value="Adenine nucleotide alpha hydrolases-like"/>
    <property type="match status" value="1"/>
</dbReference>
<gene>
    <name evidence="2" type="ORF">D3Y59_01000</name>
</gene>